<feature type="region of interest" description="Disordered" evidence="6">
    <location>
        <begin position="448"/>
        <end position="477"/>
    </location>
</feature>
<dbReference type="OrthoDB" id="9801841at2"/>
<evidence type="ECO:0000256" key="6">
    <source>
        <dbReference type="SAM" id="MobiDB-lite"/>
    </source>
</evidence>
<evidence type="ECO:0000256" key="7">
    <source>
        <dbReference type="SAM" id="Phobius"/>
    </source>
</evidence>
<dbReference type="InterPro" id="IPR011009">
    <property type="entry name" value="Kinase-like_dom_sf"/>
</dbReference>
<sequence>MRRVGPYELIQKLGSGGMAEVWMGRRVAVGGASKSVAVKLLAPHHLSKPDYRQMFMEEARLSMLLTNSNIVQVFDIGEEADGTAYMAMEWIDGCDLADLTSRLREHGQRLSDEVISFIIGEILRALRYAHELTHQGQRATIVHRDISPQNVMLSVSGEVKLMDFGVARIATEQTTGHFVKGKLRYMPPEQLKGNSREPTVDLFAVGAVLHELLDGQKFRSTAADEGELYGMILSGTHPPLTIDPREIPLELDQLRWGLLAARIEDRLSSARGALQRLRKFPRYRDASMELEELVRWAVGAEAPRTGLAEPEQPKPLGGTVVLHQSEIWGDQWAEGQQQQQQQGHPGAPGWGAPQQQHAGHPHDDRTGTGQTPMGDRDPSNPMIPQTASGHPSQGHPIVGEAEADEDDDDRNPLLTIVLPIMLVFVGLGFGLIAAGALLGWFDGDDEDKDQATADAEVPDEPAGSADAAPAETPPPEVVEEAGEIIEDAPADGAAPPEPVEVAPAVAPNEEVAELGGSKDDDAAKAEAANGPQRKGTNGGKGSGTKTKKKKTGPSAKVTLVSSAYPSVEVKIGKVKTTLKAKKVINVPVGSYTIQLREPGGDWKSAGKINVVQGSSYEVKLIKPPLAMIKTK</sequence>
<evidence type="ECO:0000313" key="10">
    <source>
        <dbReference type="Proteomes" id="UP000005801"/>
    </source>
</evidence>
<dbReference type="EMBL" id="ABCS01000176">
    <property type="protein sequence ID" value="EDM73781.1"/>
    <property type="molecule type" value="Genomic_DNA"/>
</dbReference>
<dbReference type="PROSITE" id="PS00107">
    <property type="entry name" value="PROTEIN_KINASE_ATP"/>
    <property type="match status" value="1"/>
</dbReference>
<keyword evidence="7" id="KW-1133">Transmembrane helix</keyword>
<evidence type="ECO:0000256" key="5">
    <source>
        <dbReference type="PROSITE-ProRule" id="PRU10141"/>
    </source>
</evidence>
<keyword evidence="7" id="KW-0472">Membrane</keyword>
<dbReference type="SUPFAM" id="SSF56112">
    <property type="entry name" value="Protein kinase-like (PK-like)"/>
    <property type="match status" value="1"/>
</dbReference>
<name>A6GK20_9BACT</name>
<keyword evidence="1" id="KW-0808">Transferase</keyword>
<keyword evidence="3 9" id="KW-0418">Kinase</keyword>
<feature type="binding site" evidence="5">
    <location>
        <position position="39"/>
    </location>
    <ligand>
        <name>ATP</name>
        <dbReference type="ChEBI" id="CHEBI:30616"/>
    </ligand>
</feature>
<dbReference type="GO" id="GO:0004674">
    <property type="term" value="F:protein serine/threonine kinase activity"/>
    <property type="evidence" value="ECO:0007669"/>
    <property type="project" value="UniProtKB-KW"/>
</dbReference>
<comment type="caution">
    <text evidence="9">The sequence shown here is derived from an EMBL/GenBank/DDBJ whole genome shotgun (WGS) entry which is preliminary data.</text>
</comment>
<keyword evidence="9" id="KW-0723">Serine/threonine-protein kinase</keyword>
<dbReference type="PANTHER" id="PTHR43289:SF6">
    <property type="entry name" value="SERINE_THREONINE-PROTEIN KINASE NEKL-3"/>
    <property type="match status" value="1"/>
</dbReference>
<dbReference type="Gene3D" id="1.10.510.10">
    <property type="entry name" value="Transferase(Phosphotransferase) domain 1"/>
    <property type="match status" value="1"/>
</dbReference>
<dbReference type="RefSeq" id="WP_006977056.1">
    <property type="nucleotide sequence ID" value="NZ_ABCS01000176.1"/>
</dbReference>
<dbReference type="Proteomes" id="UP000005801">
    <property type="component" value="Unassembled WGS sequence"/>
</dbReference>
<dbReference type="STRING" id="391625.PPSIR1_13795"/>
<feature type="compositionally biased region" description="Low complexity" evidence="6">
    <location>
        <begin position="332"/>
        <end position="358"/>
    </location>
</feature>
<dbReference type="InterPro" id="IPR008266">
    <property type="entry name" value="Tyr_kinase_AS"/>
</dbReference>
<dbReference type="eggNOG" id="COG0515">
    <property type="taxonomic scope" value="Bacteria"/>
</dbReference>
<dbReference type="InterPro" id="IPR000719">
    <property type="entry name" value="Prot_kinase_dom"/>
</dbReference>
<feature type="region of interest" description="Disordered" evidence="6">
    <location>
        <begin position="332"/>
        <end position="409"/>
    </location>
</feature>
<keyword evidence="2 5" id="KW-0547">Nucleotide-binding</keyword>
<organism evidence="9 10">
    <name type="scientific">Plesiocystis pacifica SIR-1</name>
    <dbReference type="NCBI Taxonomy" id="391625"/>
    <lineage>
        <taxon>Bacteria</taxon>
        <taxon>Pseudomonadati</taxon>
        <taxon>Myxococcota</taxon>
        <taxon>Polyangia</taxon>
        <taxon>Nannocystales</taxon>
        <taxon>Nannocystaceae</taxon>
        <taxon>Plesiocystis</taxon>
    </lineage>
</organism>
<dbReference type="Gene3D" id="3.30.200.20">
    <property type="entry name" value="Phosphorylase Kinase, domain 1"/>
    <property type="match status" value="1"/>
</dbReference>
<accession>A6GK20</accession>
<dbReference type="InterPro" id="IPR017441">
    <property type="entry name" value="Protein_kinase_ATP_BS"/>
</dbReference>
<dbReference type="Pfam" id="PF00069">
    <property type="entry name" value="Pkinase"/>
    <property type="match status" value="1"/>
</dbReference>
<dbReference type="GO" id="GO:0005524">
    <property type="term" value="F:ATP binding"/>
    <property type="evidence" value="ECO:0007669"/>
    <property type="project" value="UniProtKB-UniRule"/>
</dbReference>
<dbReference type="PROSITE" id="PS00109">
    <property type="entry name" value="PROTEIN_KINASE_TYR"/>
    <property type="match status" value="1"/>
</dbReference>
<dbReference type="PROSITE" id="PS50011">
    <property type="entry name" value="PROTEIN_KINASE_DOM"/>
    <property type="match status" value="1"/>
</dbReference>
<evidence type="ECO:0000256" key="1">
    <source>
        <dbReference type="ARBA" id="ARBA00022679"/>
    </source>
</evidence>
<evidence type="ECO:0000259" key="8">
    <source>
        <dbReference type="PROSITE" id="PS50011"/>
    </source>
</evidence>
<gene>
    <name evidence="9" type="ORF">PPSIR1_13795</name>
</gene>
<reference evidence="9 10" key="1">
    <citation type="submission" date="2007-06" db="EMBL/GenBank/DDBJ databases">
        <authorList>
            <person name="Shimkets L."/>
            <person name="Ferriera S."/>
            <person name="Johnson J."/>
            <person name="Kravitz S."/>
            <person name="Beeson K."/>
            <person name="Sutton G."/>
            <person name="Rogers Y.-H."/>
            <person name="Friedman R."/>
            <person name="Frazier M."/>
            <person name="Venter J.C."/>
        </authorList>
    </citation>
    <scope>NUCLEOTIDE SEQUENCE [LARGE SCALE GENOMIC DNA]</scope>
    <source>
        <strain evidence="9 10">SIR-1</strain>
    </source>
</reference>
<keyword evidence="4 5" id="KW-0067">ATP-binding</keyword>
<keyword evidence="10" id="KW-1185">Reference proteome</keyword>
<evidence type="ECO:0000256" key="4">
    <source>
        <dbReference type="ARBA" id="ARBA00022840"/>
    </source>
</evidence>
<proteinExistence type="predicted"/>
<evidence type="ECO:0000256" key="2">
    <source>
        <dbReference type="ARBA" id="ARBA00022741"/>
    </source>
</evidence>
<keyword evidence="7" id="KW-0812">Transmembrane</keyword>
<feature type="region of interest" description="Disordered" evidence="6">
    <location>
        <begin position="519"/>
        <end position="555"/>
    </location>
</feature>
<protein>
    <submittedName>
        <fullName evidence="9">Serine/threonine protein kinase</fullName>
    </submittedName>
</protein>
<dbReference type="PANTHER" id="PTHR43289">
    <property type="entry name" value="MITOGEN-ACTIVATED PROTEIN KINASE KINASE KINASE 20-RELATED"/>
    <property type="match status" value="1"/>
</dbReference>
<dbReference type="AlphaFoldDB" id="A6GK20"/>
<feature type="transmembrane region" description="Helical" evidence="7">
    <location>
        <begin position="416"/>
        <end position="441"/>
    </location>
</feature>
<feature type="compositionally biased region" description="Polar residues" evidence="6">
    <location>
        <begin position="382"/>
        <end position="391"/>
    </location>
</feature>
<feature type="domain" description="Protein kinase" evidence="8">
    <location>
        <begin position="7"/>
        <end position="283"/>
    </location>
</feature>
<evidence type="ECO:0000313" key="9">
    <source>
        <dbReference type="EMBL" id="EDM73781.1"/>
    </source>
</evidence>
<evidence type="ECO:0000256" key="3">
    <source>
        <dbReference type="ARBA" id="ARBA00022777"/>
    </source>
</evidence>
<dbReference type="CDD" id="cd14014">
    <property type="entry name" value="STKc_PknB_like"/>
    <property type="match status" value="1"/>
</dbReference>